<dbReference type="STRING" id="1806994.A0A507BUA2"/>
<dbReference type="InterPro" id="IPR011992">
    <property type="entry name" value="EF-hand-dom_pair"/>
</dbReference>
<feature type="domain" description="EF-hand" evidence="3">
    <location>
        <begin position="46"/>
        <end position="81"/>
    </location>
</feature>
<evidence type="ECO:0000313" key="5">
    <source>
        <dbReference type="Proteomes" id="UP000319731"/>
    </source>
</evidence>
<sequence>MTDAPLTAAQKAEFSECFKVFAGRGSHGHIGAKELMNAMKSVGLNPTEAEVTSLINEVDTTGKGNITEDQFLVMMAHKTKGGQAHEDEREFRAAFNLLDADQDGRISATELRTILKGFGEDLTTDEVDELIKEHDVDGDGYLGYEEFVKMLRHH</sequence>
<dbReference type="RefSeq" id="XP_031022648.1">
    <property type="nucleotide sequence ID" value="XM_031171395.1"/>
</dbReference>
<reference evidence="4 5" key="1">
    <citation type="journal article" date="2019" name="Sci. Rep.">
        <title>Comparative genomics of chytrid fungi reveal insights into the obligate biotrophic and pathogenic lifestyle of Synchytrium endobioticum.</title>
        <authorList>
            <person name="van de Vossenberg B.T.L.H."/>
            <person name="Warris S."/>
            <person name="Nguyen H.D.T."/>
            <person name="van Gent-Pelzer M.P.E."/>
            <person name="Joly D.L."/>
            <person name="van de Geest H.C."/>
            <person name="Bonants P.J.M."/>
            <person name="Smith D.S."/>
            <person name="Levesque C.A."/>
            <person name="van der Lee T.A.J."/>
        </authorList>
    </citation>
    <scope>NUCLEOTIDE SEQUENCE [LARGE SCALE GENOMIC DNA]</scope>
    <source>
        <strain evidence="4 5">JEL517</strain>
    </source>
</reference>
<dbReference type="PROSITE" id="PS50222">
    <property type="entry name" value="EF_HAND_2"/>
    <property type="match status" value="3"/>
</dbReference>
<dbReference type="AlphaFoldDB" id="A0A507BUA2"/>
<dbReference type="FunFam" id="1.10.238.10:FF:000001">
    <property type="entry name" value="Calmodulin 1"/>
    <property type="match status" value="1"/>
</dbReference>
<dbReference type="PANTHER" id="PTHR23048">
    <property type="entry name" value="MYOSIN LIGHT CHAIN 1, 3"/>
    <property type="match status" value="1"/>
</dbReference>
<dbReference type="GO" id="GO:0016460">
    <property type="term" value="C:myosin II complex"/>
    <property type="evidence" value="ECO:0007669"/>
    <property type="project" value="TreeGrafter"/>
</dbReference>
<dbReference type="GeneID" id="42006692"/>
<keyword evidence="5" id="KW-1185">Reference proteome</keyword>
<dbReference type="Pfam" id="PF13833">
    <property type="entry name" value="EF-hand_8"/>
    <property type="match status" value="1"/>
</dbReference>
<dbReference type="Proteomes" id="UP000319731">
    <property type="component" value="Unassembled WGS sequence"/>
</dbReference>
<dbReference type="CDD" id="cd00051">
    <property type="entry name" value="EFh"/>
    <property type="match status" value="1"/>
</dbReference>
<feature type="domain" description="EF-hand" evidence="3">
    <location>
        <begin position="86"/>
        <end position="121"/>
    </location>
</feature>
<dbReference type="GO" id="GO:0005509">
    <property type="term" value="F:calcium ion binding"/>
    <property type="evidence" value="ECO:0007669"/>
    <property type="project" value="InterPro"/>
</dbReference>
<evidence type="ECO:0000256" key="1">
    <source>
        <dbReference type="ARBA" id="ARBA00022737"/>
    </source>
</evidence>
<keyword evidence="1" id="KW-0677">Repeat</keyword>
<feature type="domain" description="EF-hand" evidence="3">
    <location>
        <begin position="122"/>
        <end position="154"/>
    </location>
</feature>
<protein>
    <recommendedName>
        <fullName evidence="3">EF-hand domain-containing protein</fullName>
    </recommendedName>
</protein>
<dbReference type="OrthoDB" id="26525at2759"/>
<dbReference type="Pfam" id="PF13499">
    <property type="entry name" value="EF-hand_7"/>
    <property type="match status" value="1"/>
</dbReference>
<organism evidence="4 5">
    <name type="scientific">Synchytrium microbalum</name>
    <dbReference type="NCBI Taxonomy" id="1806994"/>
    <lineage>
        <taxon>Eukaryota</taxon>
        <taxon>Fungi</taxon>
        <taxon>Fungi incertae sedis</taxon>
        <taxon>Chytridiomycota</taxon>
        <taxon>Chytridiomycota incertae sedis</taxon>
        <taxon>Chytridiomycetes</taxon>
        <taxon>Synchytriales</taxon>
        <taxon>Synchytriaceae</taxon>
        <taxon>Synchytrium</taxon>
    </lineage>
</organism>
<evidence type="ECO:0000259" key="3">
    <source>
        <dbReference type="PROSITE" id="PS50222"/>
    </source>
</evidence>
<dbReference type="InterPro" id="IPR002048">
    <property type="entry name" value="EF_hand_dom"/>
</dbReference>
<name>A0A507BUA2_9FUNG</name>
<dbReference type="InterPro" id="IPR018247">
    <property type="entry name" value="EF_Hand_1_Ca_BS"/>
</dbReference>
<dbReference type="PANTHER" id="PTHR23048:SF0">
    <property type="entry name" value="CALMODULIN LIKE 3"/>
    <property type="match status" value="1"/>
</dbReference>
<dbReference type="Gene3D" id="1.10.238.10">
    <property type="entry name" value="EF-hand"/>
    <property type="match status" value="2"/>
</dbReference>
<dbReference type="PROSITE" id="PS00018">
    <property type="entry name" value="EF_HAND_1"/>
    <property type="match status" value="2"/>
</dbReference>
<gene>
    <name evidence="4" type="ORF">SmJEL517_g05469</name>
</gene>
<dbReference type="SMART" id="SM00054">
    <property type="entry name" value="EFh"/>
    <property type="match status" value="4"/>
</dbReference>
<dbReference type="InterPro" id="IPR050230">
    <property type="entry name" value="CALM/Myosin/TropC-like"/>
</dbReference>
<comment type="caution">
    <text evidence="4">The sequence shown here is derived from an EMBL/GenBank/DDBJ whole genome shotgun (WGS) entry which is preliminary data.</text>
</comment>
<proteinExistence type="predicted"/>
<evidence type="ECO:0000256" key="2">
    <source>
        <dbReference type="ARBA" id="ARBA00022837"/>
    </source>
</evidence>
<dbReference type="SUPFAM" id="SSF47473">
    <property type="entry name" value="EF-hand"/>
    <property type="match status" value="1"/>
</dbReference>
<accession>A0A507BUA2</accession>
<keyword evidence="2" id="KW-0106">Calcium</keyword>
<evidence type="ECO:0000313" key="4">
    <source>
        <dbReference type="EMBL" id="TPX31142.1"/>
    </source>
</evidence>
<dbReference type="EMBL" id="QEAO01000050">
    <property type="protein sequence ID" value="TPX31142.1"/>
    <property type="molecule type" value="Genomic_DNA"/>
</dbReference>